<dbReference type="EMBL" id="AM778945">
    <property type="protein sequence ID" value="CAO90685.1"/>
    <property type="molecule type" value="Genomic_DNA"/>
</dbReference>
<organism evidence="1">
    <name type="scientific">Microcystis aeruginosa (strain PCC 7806)</name>
    <dbReference type="NCBI Taxonomy" id="267872"/>
    <lineage>
        <taxon>Bacteria</taxon>
        <taxon>Bacillati</taxon>
        <taxon>Cyanobacteriota</taxon>
        <taxon>Cyanophyceae</taxon>
        <taxon>Oscillatoriophycideae</taxon>
        <taxon>Chroococcales</taxon>
        <taxon>Microcystaceae</taxon>
        <taxon>Microcystis</taxon>
    </lineage>
</organism>
<dbReference type="Pfam" id="PF23856">
    <property type="entry name" value="DUF7219"/>
    <property type="match status" value="1"/>
</dbReference>
<evidence type="ECO:0000313" key="1">
    <source>
        <dbReference type="EMBL" id="CAO90685.1"/>
    </source>
</evidence>
<name>A8YHW7_MICA7</name>
<protein>
    <submittedName>
        <fullName evidence="1">Genome sequencing data, contig C315</fullName>
    </submittedName>
</protein>
<reference evidence="1" key="1">
    <citation type="submission" date="2007-08" db="EMBL/GenBank/DDBJ databases">
        <authorList>
            <person name="Frangeul L."/>
        </authorList>
    </citation>
    <scope>NUCLEOTIDE SEQUENCE</scope>
    <source>
        <strain evidence="1">PCC 7806</strain>
    </source>
</reference>
<dbReference type="InterPro" id="IPR055643">
    <property type="entry name" value="DUF7219"/>
</dbReference>
<sequence length="87" mass="10032">MVTMEKFNSKDNFLYPKTSYRGLFTPQNLVFNANLQEFALRVSFIAGLHSGGKLTSTEAYEKINQLWQELNTSQKFLLANHFEDHGD</sequence>
<accession>A8YHW7</accession>
<proteinExistence type="predicted"/>
<gene>
    <name evidence="1" type="ORF">IPF_2485</name>
</gene>
<dbReference type="AlphaFoldDB" id="A8YHW7"/>